<dbReference type="InterPro" id="IPR012910">
    <property type="entry name" value="Plug_dom"/>
</dbReference>
<proteinExistence type="inferred from homology"/>
<dbReference type="SUPFAM" id="SSF56935">
    <property type="entry name" value="Porins"/>
    <property type="match status" value="1"/>
</dbReference>
<keyword evidence="14" id="KW-1185">Reference proteome</keyword>
<dbReference type="RefSeq" id="WP_007016827.1">
    <property type="nucleotide sequence ID" value="NZ_AAQH01000032.1"/>
</dbReference>
<evidence type="ECO:0000256" key="6">
    <source>
        <dbReference type="ARBA" id="ARBA00023136"/>
    </source>
</evidence>
<evidence type="ECO:0000256" key="8">
    <source>
        <dbReference type="PROSITE-ProRule" id="PRU01360"/>
    </source>
</evidence>
<comment type="similarity">
    <text evidence="8 9">Belongs to the TonB-dependent receptor family.</text>
</comment>
<evidence type="ECO:0000256" key="1">
    <source>
        <dbReference type="ARBA" id="ARBA00004571"/>
    </source>
</evidence>
<evidence type="ECO:0000256" key="10">
    <source>
        <dbReference type="SAM" id="SignalP"/>
    </source>
</evidence>
<dbReference type="EMBL" id="AAQH01000032">
    <property type="protein sequence ID" value="EAT10815.1"/>
    <property type="molecule type" value="Genomic_DNA"/>
</dbReference>
<evidence type="ECO:0000259" key="12">
    <source>
        <dbReference type="Pfam" id="PF07715"/>
    </source>
</evidence>
<evidence type="ECO:0000256" key="3">
    <source>
        <dbReference type="ARBA" id="ARBA00022452"/>
    </source>
</evidence>
<dbReference type="PROSITE" id="PS52016">
    <property type="entry name" value="TONB_DEPENDENT_REC_3"/>
    <property type="match status" value="1"/>
</dbReference>
<evidence type="ECO:0000256" key="7">
    <source>
        <dbReference type="ARBA" id="ARBA00023237"/>
    </source>
</evidence>
<keyword evidence="3 8" id="KW-1134">Transmembrane beta strand</keyword>
<keyword evidence="6 8" id="KW-0472">Membrane</keyword>
<dbReference type="InterPro" id="IPR039426">
    <property type="entry name" value="TonB-dep_rcpt-like"/>
</dbReference>
<protein>
    <submittedName>
        <fullName evidence="13">TonB-dependent receptor</fullName>
    </submittedName>
</protein>
<dbReference type="Proteomes" id="UP000004263">
    <property type="component" value="Unassembled WGS sequence"/>
</dbReference>
<feature type="domain" description="TonB-dependent receptor plug" evidence="12">
    <location>
        <begin position="56"/>
        <end position="177"/>
    </location>
</feature>
<keyword evidence="10" id="KW-0732">Signal</keyword>
<feature type="domain" description="TonB-dependent receptor-like beta-barrel" evidence="11">
    <location>
        <begin position="460"/>
        <end position="970"/>
    </location>
</feature>
<keyword evidence="2 8" id="KW-0813">Transport</keyword>
<reference evidence="13 14" key="1">
    <citation type="submission" date="2006-03" db="EMBL/GenBank/DDBJ databases">
        <authorList>
            <person name="Pinhassi J."/>
            <person name="Pedros-Alio C."/>
            <person name="Ferriera S."/>
            <person name="Johnson J."/>
            <person name="Kravitz S."/>
            <person name="Halpern A."/>
            <person name="Remington K."/>
            <person name="Beeson K."/>
            <person name="Tran B."/>
            <person name="Rogers Y.-H."/>
            <person name="Friedman R."/>
            <person name="Venter J.C."/>
        </authorList>
    </citation>
    <scope>NUCLEOTIDE SEQUENCE [LARGE SCALE GENOMIC DNA]</scope>
    <source>
        <strain evidence="13 14">RED65</strain>
    </source>
</reference>
<dbReference type="PANTHER" id="PTHR47234:SF2">
    <property type="entry name" value="TONB-DEPENDENT RECEPTOR"/>
    <property type="match status" value="1"/>
</dbReference>
<evidence type="ECO:0000256" key="9">
    <source>
        <dbReference type="RuleBase" id="RU003357"/>
    </source>
</evidence>
<evidence type="ECO:0000313" key="14">
    <source>
        <dbReference type="Proteomes" id="UP000004263"/>
    </source>
</evidence>
<keyword evidence="5 9" id="KW-0798">TonB box</keyword>
<dbReference type="InterPro" id="IPR000531">
    <property type="entry name" value="Beta-barrel_TonB"/>
</dbReference>
<sequence length="1005" mass="109742">MKIQRKPLSLAIKVALGMAAVSLPFSGYAEETESDDSVVLEEVVATGSHIKGLDLQGSVQAIQLDRKDIEESGASSLVELLQSLSVTGGGSGTFSTTNAGTDSGSTPVGSSAVSLRGLGTSSTLTLINGRRATVSSFASGSESFVDANAIPLAAIERVEILPGGASATYGADAVAGVVNYILRDDYEGSEISVKYSDTTASSDEANYNVNFLWGKNTENTNTTFMVDYYKKNAFSYNDRNYLIEADPWGSSRSPFVDAWFVGDYGNQGTDENCSDVLDTEFGPECRDNPNRYLNVDDEFESLSSVLKFNMFFGDTKWFNELMFSTNESQGRSTPSTWKLHTAIDNPGLQEDPDLIASILEANKSSLDADNSAGFTDGLISGLDSPGGIDAAIAELDSFSDGFMRINGRFPDAREYSVESDTMRFVSGLEGAFDKWDWETALTYGRNENTQEASQGYYVRELLQHGLLGTLCSDGTILEGSDGRIVDIGDGDTINIDDEPPLSVGGQYIDTSVTCENSGHGETVWYNPFNGQTDPNNDFFKTPAKRSGESEITAWDATISTADLFVLPAGPVAAAFGIEVRNESVKDTPAGITIANEKTNDPVWNFAGTSADYERDSQSAYFELVAPVIQGMELTFAGRYDNYSDFGDDFNPMVRLRYQPIDELTFRGNWSTSFRAPSLAQAGQGTRLTSHKFSCENLPADLQHPEAGFTAANLCDGVGAEDADDFETDSMFTEELGSSELEPETAETMGFGVLFNPTYDTEISLDWWRIDYDNLVSSFTTNVEQSYIEQALREGNYVTGSGLSDLESGTPGVLIDETTGQIIDTHFQLFNTGFQNVEGVDLSVTQYFDTMYGSFKLMADASYLIEFEEKVCETCPVDQLAGEFSYPELKANLGARWTYNAYRVGLFANYVSGYEEDGLDDRFGGPTEGELADIGLDVANLDDVSEWWTWDASFGYEVSRAGYVSVNVSNLMDAKPPRTYSNYDGVDFFNHDAYGRTFSVRYTHEF</sequence>
<dbReference type="InterPro" id="IPR036942">
    <property type="entry name" value="Beta-barrel_TonB_sf"/>
</dbReference>
<organism evidence="13 14">
    <name type="scientific">Bermanella marisrubri</name>
    <dbReference type="NCBI Taxonomy" id="207949"/>
    <lineage>
        <taxon>Bacteria</taxon>
        <taxon>Pseudomonadati</taxon>
        <taxon>Pseudomonadota</taxon>
        <taxon>Gammaproteobacteria</taxon>
        <taxon>Oceanospirillales</taxon>
        <taxon>Oceanospirillaceae</taxon>
        <taxon>Bermanella</taxon>
    </lineage>
</organism>
<dbReference type="PANTHER" id="PTHR47234">
    <property type="match status" value="1"/>
</dbReference>
<comment type="subcellular location">
    <subcellularLocation>
        <location evidence="1 8">Cell outer membrane</location>
        <topology evidence="1 8">Multi-pass membrane protein</topology>
    </subcellularLocation>
</comment>
<keyword evidence="7 8" id="KW-0998">Cell outer membrane</keyword>
<dbReference type="AlphaFoldDB" id="Q1MXW3"/>
<gene>
    <name evidence="13" type="ORF">RED65_02509</name>
</gene>
<evidence type="ECO:0000256" key="2">
    <source>
        <dbReference type="ARBA" id="ARBA00022448"/>
    </source>
</evidence>
<feature type="signal peptide" evidence="10">
    <location>
        <begin position="1"/>
        <end position="29"/>
    </location>
</feature>
<dbReference type="Gene3D" id="2.170.130.10">
    <property type="entry name" value="TonB-dependent receptor, plug domain"/>
    <property type="match status" value="1"/>
</dbReference>
<dbReference type="Pfam" id="PF07715">
    <property type="entry name" value="Plug"/>
    <property type="match status" value="1"/>
</dbReference>
<feature type="chain" id="PRO_5004194419" evidence="10">
    <location>
        <begin position="30"/>
        <end position="1005"/>
    </location>
</feature>
<dbReference type="GO" id="GO:0009279">
    <property type="term" value="C:cell outer membrane"/>
    <property type="evidence" value="ECO:0007669"/>
    <property type="project" value="UniProtKB-SubCell"/>
</dbReference>
<keyword evidence="4 8" id="KW-0812">Transmembrane</keyword>
<dbReference type="InterPro" id="IPR037066">
    <property type="entry name" value="Plug_dom_sf"/>
</dbReference>
<dbReference type="Pfam" id="PF00593">
    <property type="entry name" value="TonB_dep_Rec_b-barrel"/>
    <property type="match status" value="1"/>
</dbReference>
<comment type="caution">
    <text evidence="13">The sequence shown here is derived from an EMBL/GenBank/DDBJ whole genome shotgun (WGS) entry which is preliminary data.</text>
</comment>
<dbReference type="HOGENOM" id="CLU_010745_0_1_6"/>
<dbReference type="OrthoDB" id="9760494at2"/>
<evidence type="ECO:0000313" key="13">
    <source>
        <dbReference type="EMBL" id="EAT10815.1"/>
    </source>
</evidence>
<evidence type="ECO:0000259" key="11">
    <source>
        <dbReference type="Pfam" id="PF00593"/>
    </source>
</evidence>
<dbReference type="STRING" id="207949.RED65_02509"/>
<name>Q1MXW3_9GAMM</name>
<accession>Q1MXW3</accession>
<evidence type="ECO:0000256" key="4">
    <source>
        <dbReference type="ARBA" id="ARBA00022692"/>
    </source>
</evidence>
<dbReference type="Gene3D" id="2.40.170.20">
    <property type="entry name" value="TonB-dependent receptor, beta-barrel domain"/>
    <property type="match status" value="1"/>
</dbReference>
<evidence type="ECO:0000256" key="5">
    <source>
        <dbReference type="ARBA" id="ARBA00023077"/>
    </source>
</evidence>
<keyword evidence="13" id="KW-0675">Receptor</keyword>